<name>A0ACC0V5V1_9HYPO</name>
<gene>
    <name evidence="1" type="ORF">N3K66_005108</name>
</gene>
<proteinExistence type="predicted"/>
<organism evidence="1 2">
    <name type="scientific">Trichothecium roseum</name>
    <dbReference type="NCBI Taxonomy" id="47278"/>
    <lineage>
        <taxon>Eukaryota</taxon>
        <taxon>Fungi</taxon>
        <taxon>Dikarya</taxon>
        <taxon>Ascomycota</taxon>
        <taxon>Pezizomycotina</taxon>
        <taxon>Sordariomycetes</taxon>
        <taxon>Hypocreomycetidae</taxon>
        <taxon>Hypocreales</taxon>
        <taxon>Hypocreales incertae sedis</taxon>
        <taxon>Trichothecium</taxon>
    </lineage>
</organism>
<accession>A0ACC0V5V1</accession>
<evidence type="ECO:0000313" key="1">
    <source>
        <dbReference type="EMBL" id="KAI9900846.1"/>
    </source>
</evidence>
<evidence type="ECO:0000313" key="2">
    <source>
        <dbReference type="Proteomes" id="UP001163324"/>
    </source>
</evidence>
<keyword evidence="2" id="KW-1185">Reference proteome</keyword>
<dbReference type="Proteomes" id="UP001163324">
    <property type="component" value="Chromosome 4"/>
</dbReference>
<comment type="caution">
    <text evidence="1">The sequence shown here is derived from an EMBL/GenBank/DDBJ whole genome shotgun (WGS) entry which is preliminary data.</text>
</comment>
<dbReference type="EMBL" id="CM047943">
    <property type="protein sequence ID" value="KAI9900846.1"/>
    <property type="molecule type" value="Genomic_DNA"/>
</dbReference>
<protein>
    <submittedName>
        <fullName evidence="1">Uncharacterized protein</fullName>
    </submittedName>
</protein>
<sequence length="397" mass="41340">MVSLRTLGALLAAVLPLGLTAPVTGEVAALDISDRYIVTLKTDITKESLSSHLTWVDGVHKRSLRRRDLSGVDKQLNIGSFHGYSGAFDEATVEELRRSGDVVRIEPVQLYYPTALTSQENATHGLGTISSREPGSSIYTYDDSAGKGGYAYVLDSGIRLTHEEFGGRATFGYNPTGGDNVDTMGHGTHVAATIAGSTFGVAKGAEVIDIKVFGEGPSTSDIILDGFQWAVDDIIAKDRVGRAVLNLSLGGPASNVWDDIINAAYELGILSIAASGNTNIPAVQESPANSANALTVGGIGAEWDEGVYSNYGEAVDILAPGTSVTSAGIASDTATLTDTGTSMAAPHVAGLALYLSVLENITTAQALKARILELGTPNMVQKLKEGSPNLIAFNGIA</sequence>
<reference evidence="1" key="1">
    <citation type="submission" date="2022-10" db="EMBL/GenBank/DDBJ databases">
        <title>Complete Genome of Trichothecium roseum strain YXFP-22015, a Plant Pathogen Isolated from Citrus.</title>
        <authorList>
            <person name="Wang Y."/>
            <person name="Zhu L."/>
        </authorList>
    </citation>
    <scope>NUCLEOTIDE SEQUENCE</scope>
    <source>
        <strain evidence="1">YXFP-22015</strain>
    </source>
</reference>